<dbReference type="PROSITE" id="PS51034">
    <property type="entry name" value="ZP_2"/>
    <property type="match status" value="1"/>
</dbReference>
<evidence type="ECO:0000256" key="1">
    <source>
        <dbReference type="ARBA" id="ARBA00023157"/>
    </source>
</evidence>
<dbReference type="PANTHER" id="PTHR11576:SF2">
    <property type="entry name" value="ZONA PELLUCIDA SPERM-BINDING PROTEIN 3"/>
    <property type="match status" value="1"/>
</dbReference>
<dbReference type="EMBL" id="JAHUTI010078689">
    <property type="protein sequence ID" value="MED6256692.1"/>
    <property type="molecule type" value="Genomic_DNA"/>
</dbReference>
<evidence type="ECO:0000256" key="2">
    <source>
        <dbReference type="SAM" id="MobiDB-lite"/>
    </source>
</evidence>
<dbReference type="Gene3D" id="2.60.40.4100">
    <property type="entry name" value="Zona pellucida, ZP-C domain"/>
    <property type="match status" value="1"/>
</dbReference>
<protein>
    <recommendedName>
        <fullName evidence="3">ZP domain-containing protein</fullName>
    </recommendedName>
</protein>
<dbReference type="InterPro" id="IPR001507">
    <property type="entry name" value="ZP_dom"/>
</dbReference>
<sequence>MLLLFFPGSLPGDTFQVEGAAVPVLCQHKWRYMVSSGALRPTWTSLISVHSAHLSLDFYLSLMADDWSSERNSPVYFMSETVNIQASIDHHHHHLPLRLYVDSCVAILTPDVNSHPRYPFIDRQGCFTDSQLSGSGSHFLPRVRDELLRIQLEPFLFHQDRRNSIYITCYLEALPILKKDPKTKACSFIAGRWRSADGDDHVCESCDRAGETAESSSADFTHERVQRSNREHRRNELHRETTLGPIIFLPEQDDNSRT</sequence>
<feature type="domain" description="ZP" evidence="3">
    <location>
        <begin position="1"/>
        <end position="193"/>
    </location>
</feature>
<evidence type="ECO:0000313" key="4">
    <source>
        <dbReference type="EMBL" id="MED6256692.1"/>
    </source>
</evidence>
<gene>
    <name evidence="4" type="ORF">ATANTOWER_001888</name>
</gene>
<keyword evidence="1" id="KW-1015">Disulfide bond</keyword>
<dbReference type="InterPro" id="IPR055355">
    <property type="entry name" value="ZP-C"/>
</dbReference>
<name>A0ABU7C199_9TELE</name>
<dbReference type="PANTHER" id="PTHR11576">
    <property type="entry name" value="ZONA PELLUCIDA SPERM-BINDING PROTEIN 3"/>
    <property type="match status" value="1"/>
</dbReference>
<dbReference type="Proteomes" id="UP001345963">
    <property type="component" value="Unassembled WGS sequence"/>
</dbReference>
<feature type="compositionally biased region" description="Basic and acidic residues" evidence="2">
    <location>
        <begin position="220"/>
        <end position="236"/>
    </location>
</feature>
<organism evidence="4 5">
    <name type="scientific">Ataeniobius toweri</name>
    <dbReference type="NCBI Taxonomy" id="208326"/>
    <lineage>
        <taxon>Eukaryota</taxon>
        <taxon>Metazoa</taxon>
        <taxon>Chordata</taxon>
        <taxon>Craniata</taxon>
        <taxon>Vertebrata</taxon>
        <taxon>Euteleostomi</taxon>
        <taxon>Actinopterygii</taxon>
        <taxon>Neopterygii</taxon>
        <taxon>Teleostei</taxon>
        <taxon>Neoteleostei</taxon>
        <taxon>Acanthomorphata</taxon>
        <taxon>Ovalentaria</taxon>
        <taxon>Atherinomorphae</taxon>
        <taxon>Cyprinodontiformes</taxon>
        <taxon>Goodeidae</taxon>
        <taxon>Ataeniobius</taxon>
    </lineage>
</organism>
<feature type="region of interest" description="Disordered" evidence="2">
    <location>
        <begin position="214"/>
        <end position="236"/>
    </location>
</feature>
<reference evidence="4 5" key="1">
    <citation type="submission" date="2021-07" db="EMBL/GenBank/DDBJ databases">
        <authorList>
            <person name="Palmer J.M."/>
        </authorList>
    </citation>
    <scope>NUCLEOTIDE SEQUENCE [LARGE SCALE GENOMIC DNA]</scope>
    <source>
        <strain evidence="4 5">AT_MEX2019</strain>
        <tissue evidence="4">Muscle</tissue>
    </source>
</reference>
<keyword evidence="5" id="KW-1185">Reference proteome</keyword>
<evidence type="ECO:0000259" key="3">
    <source>
        <dbReference type="PROSITE" id="PS51034"/>
    </source>
</evidence>
<evidence type="ECO:0000313" key="5">
    <source>
        <dbReference type="Proteomes" id="UP001345963"/>
    </source>
</evidence>
<dbReference type="Pfam" id="PF00100">
    <property type="entry name" value="Zona_pellucida"/>
    <property type="match status" value="1"/>
</dbReference>
<accession>A0ABU7C199</accession>
<comment type="caution">
    <text evidence="4">The sequence shown here is derived from an EMBL/GenBank/DDBJ whole genome shotgun (WGS) entry which is preliminary data.</text>
</comment>
<proteinExistence type="predicted"/>
<dbReference type="InterPro" id="IPR042235">
    <property type="entry name" value="ZP-C_dom"/>
</dbReference>